<organism evidence="6 7">
    <name type="scientific">Tupaia chinensis</name>
    <name type="common">Chinese tree shrew</name>
    <name type="synonym">Tupaia belangeri chinensis</name>
    <dbReference type="NCBI Taxonomy" id="246437"/>
    <lineage>
        <taxon>Eukaryota</taxon>
        <taxon>Metazoa</taxon>
        <taxon>Chordata</taxon>
        <taxon>Craniata</taxon>
        <taxon>Vertebrata</taxon>
        <taxon>Euteleostomi</taxon>
        <taxon>Mammalia</taxon>
        <taxon>Eutheria</taxon>
        <taxon>Euarchontoglires</taxon>
        <taxon>Scandentia</taxon>
        <taxon>Tupaiidae</taxon>
        <taxon>Tupaia</taxon>
    </lineage>
</organism>
<feature type="domain" description="Alpha/beta hydrolase fold-3" evidence="5">
    <location>
        <begin position="107"/>
        <end position="212"/>
    </location>
</feature>
<dbReference type="InterPro" id="IPR033140">
    <property type="entry name" value="Lipase_GDXG_put_SER_AS"/>
</dbReference>
<dbReference type="Proteomes" id="UP000011518">
    <property type="component" value="Unassembled WGS sequence"/>
</dbReference>
<accession>L9KVG2</accession>
<evidence type="ECO:0000313" key="7">
    <source>
        <dbReference type="Proteomes" id="UP000011518"/>
    </source>
</evidence>
<dbReference type="InterPro" id="IPR050300">
    <property type="entry name" value="GDXG_lipolytic_enzyme"/>
</dbReference>
<evidence type="ECO:0000259" key="5">
    <source>
        <dbReference type="Pfam" id="PF07859"/>
    </source>
</evidence>
<dbReference type="STRING" id="246437.L9KVG2"/>
<reference evidence="7" key="1">
    <citation type="submission" date="2012-07" db="EMBL/GenBank/DDBJ databases">
        <title>Genome of the Chinese tree shrew, a rising model animal genetically related to primates.</title>
        <authorList>
            <person name="Zhang G."/>
            <person name="Fan Y."/>
            <person name="Yao Y."/>
            <person name="Huang Z."/>
        </authorList>
    </citation>
    <scope>NUCLEOTIDE SEQUENCE [LARGE SCALE GENOMIC DNA]</scope>
</reference>
<dbReference type="PANTHER" id="PTHR48081">
    <property type="entry name" value="AB HYDROLASE SUPERFAMILY PROTEIN C4A8.06C"/>
    <property type="match status" value="1"/>
</dbReference>
<dbReference type="InParanoid" id="L9KVG2"/>
<dbReference type="InterPro" id="IPR029058">
    <property type="entry name" value="AB_hydrolase_fold"/>
</dbReference>
<dbReference type="Gene3D" id="3.40.50.1820">
    <property type="entry name" value="alpha/beta hydrolase"/>
    <property type="match status" value="2"/>
</dbReference>
<feature type="active site" evidence="3">
    <location>
        <position position="400"/>
    </location>
</feature>
<protein>
    <submittedName>
        <fullName evidence="6">Arylacetamide deacetylase-like 2</fullName>
    </submittedName>
</protein>
<dbReference type="InterPro" id="IPR013094">
    <property type="entry name" value="AB_hydrolase_3"/>
</dbReference>
<evidence type="ECO:0000256" key="1">
    <source>
        <dbReference type="ARBA" id="ARBA00010515"/>
    </source>
</evidence>
<dbReference type="EMBL" id="KB320701">
    <property type="protein sequence ID" value="ELW65167.1"/>
    <property type="molecule type" value="Genomic_DNA"/>
</dbReference>
<dbReference type="Pfam" id="PF07859">
    <property type="entry name" value="Abhydrolase_3"/>
    <property type="match status" value="3"/>
</dbReference>
<feature type="chain" id="PRO_5005688272" evidence="4">
    <location>
        <begin position="19"/>
        <end position="612"/>
    </location>
</feature>
<keyword evidence="2" id="KW-0378">Hydrolase</keyword>
<dbReference type="AlphaFoldDB" id="L9KVG2"/>
<proteinExistence type="inferred from homology"/>
<comment type="similarity">
    <text evidence="1">Belongs to the 'GDXG' lipolytic enzyme family.</text>
</comment>
<keyword evidence="7" id="KW-1185">Reference proteome</keyword>
<dbReference type="GO" id="GO:0016787">
    <property type="term" value="F:hydrolase activity"/>
    <property type="evidence" value="ECO:0007669"/>
    <property type="project" value="UniProtKB-KW"/>
</dbReference>
<name>L9KVG2_TUPCH</name>
<dbReference type="PROSITE" id="PS01174">
    <property type="entry name" value="LIPASE_GDXG_SER"/>
    <property type="match status" value="1"/>
</dbReference>
<reference evidence="7" key="2">
    <citation type="journal article" date="2013" name="Nat. Commun.">
        <title>Genome of the Chinese tree shrew.</title>
        <authorList>
            <person name="Fan Y."/>
            <person name="Huang Z.Y."/>
            <person name="Cao C.C."/>
            <person name="Chen C.S."/>
            <person name="Chen Y.X."/>
            <person name="Fan D.D."/>
            <person name="He J."/>
            <person name="Hou H.L."/>
            <person name="Hu L."/>
            <person name="Hu X.T."/>
            <person name="Jiang X.T."/>
            <person name="Lai R."/>
            <person name="Lang Y.S."/>
            <person name="Liang B."/>
            <person name="Liao S.G."/>
            <person name="Mu D."/>
            <person name="Ma Y.Y."/>
            <person name="Niu Y.Y."/>
            <person name="Sun X.Q."/>
            <person name="Xia J.Q."/>
            <person name="Xiao J."/>
            <person name="Xiong Z.Q."/>
            <person name="Xu L."/>
            <person name="Yang L."/>
            <person name="Zhang Y."/>
            <person name="Zhao W."/>
            <person name="Zhao X.D."/>
            <person name="Zheng Y.T."/>
            <person name="Zhou J.M."/>
            <person name="Zhu Y.B."/>
            <person name="Zhang G.J."/>
            <person name="Wang J."/>
            <person name="Yao Y.G."/>
        </authorList>
    </citation>
    <scope>NUCLEOTIDE SEQUENCE [LARGE SCALE GENOMIC DNA]</scope>
</reference>
<gene>
    <name evidence="6" type="ORF">TREES_T100009837</name>
</gene>
<dbReference type="PANTHER" id="PTHR48081:SF28">
    <property type="entry name" value="ALPHA_BETA HYDROLASE FOLD-3 DOMAIN-CONTAINING PROTEIN"/>
    <property type="match status" value="1"/>
</dbReference>
<feature type="signal peptide" evidence="4">
    <location>
        <begin position="1"/>
        <end position="18"/>
    </location>
</feature>
<dbReference type="SUPFAM" id="SSF53474">
    <property type="entry name" value="alpha/beta-Hydrolases"/>
    <property type="match status" value="2"/>
</dbReference>
<feature type="domain" description="Alpha/beta hydrolase fold-3" evidence="5">
    <location>
        <begin position="318"/>
        <end position="468"/>
    </location>
</feature>
<evidence type="ECO:0000256" key="3">
    <source>
        <dbReference type="PROSITE-ProRule" id="PRU10038"/>
    </source>
</evidence>
<evidence type="ECO:0000256" key="4">
    <source>
        <dbReference type="SAM" id="SignalP"/>
    </source>
</evidence>
<feature type="domain" description="Alpha/beta hydrolase fold-3" evidence="5">
    <location>
        <begin position="523"/>
        <end position="584"/>
    </location>
</feature>
<keyword evidence="4" id="KW-0732">Signal</keyword>
<evidence type="ECO:0000256" key="2">
    <source>
        <dbReference type="ARBA" id="ARBA00022801"/>
    </source>
</evidence>
<evidence type="ECO:0000313" key="6">
    <source>
        <dbReference type="EMBL" id="ELW65167.1"/>
    </source>
</evidence>
<sequence length="612" mass="69659">MAYKALCLGLMCSLFVYQIYTPIPEDIEEPWKVTMLNVLVRTTELTGTLLEKIGLMKSEELFSRAAQAYFTKPISDENVTVIDTAFNGIPVRLYLPKKKSERKRPAVIFIHGGAFVLGSCKHMAYDIVHRQMVNQLGAVVLGVDYRLAPEYQYPIPLEDSISVTRFFLQDKILAKYEVDPTRICISGDSSGGMFTAIVTQVHSEESEKKTMMAFKALCVGLFCVLLVTCIYTPVPDNIEESWKVTALDLAVKTCSFVAMCFENIGIMKYEEFISIIFRLDYTLPRSDEYITVTDTAFVDVPVRLYLPKRKSETPRRAVIYIHGGAFCFGSFKQTSSDLLNRWTANRLDAVVIGLDYRLTPQHHFPAQFEDSITVVKFFLQDKILRKYGVDPTRVCISGDSSGGTLAAAVTQQVQNDPEIKHKIKMQALLYPALQVIDSRLPSHRENEHGIVLTRDIAIKLVSLYFTKDKALPQAMRRNQHMPLESRPLFQFVNWSVLLPEKYRKDYVYKEPILGRSSFSLPALMDYRASPLLANDSQLQTLPQTYVLTCQYDLLRDDGLMYVSRLRSVGVQVAHDHIEDGIHAALSFMTSPFYLQVGLRIKDMYINWLNKNL</sequence>
<dbReference type="eggNOG" id="KOG1515">
    <property type="taxonomic scope" value="Eukaryota"/>
</dbReference>